<dbReference type="GO" id="GO:0016853">
    <property type="term" value="F:isomerase activity"/>
    <property type="evidence" value="ECO:0007669"/>
    <property type="project" value="UniProtKB-KW"/>
</dbReference>
<dbReference type="Gene3D" id="3.20.20.150">
    <property type="entry name" value="Divalent-metal-dependent TIM barrel enzymes"/>
    <property type="match status" value="1"/>
</dbReference>
<gene>
    <name evidence="2" type="ORF">BDV23DRAFT_192945</name>
</gene>
<proteinExistence type="predicted"/>
<dbReference type="Pfam" id="PF01261">
    <property type="entry name" value="AP_endonuc_2"/>
    <property type="match status" value="1"/>
</dbReference>
<dbReference type="InterPro" id="IPR050312">
    <property type="entry name" value="IolE/XylAMocC-like"/>
</dbReference>
<dbReference type="PANTHER" id="PTHR12110:SF38">
    <property type="entry name" value="DIOXYGENASE, PUTATIVE (AFU_ORTHOLOGUE AFUA_6G00240)-RELATED"/>
    <property type="match status" value="1"/>
</dbReference>
<evidence type="ECO:0000313" key="2">
    <source>
        <dbReference type="EMBL" id="KAE8396022.1"/>
    </source>
</evidence>
<dbReference type="OrthoDB" id="5360893at2759"/>
<dbReference type="Proteomes" id="UP000326877">
    <property type="component" value="Unassembled WGS sequence"/>
</dbReference>
<evidence type="ECO:0000259" key="1">
    <source>
        <dbReference type="Pfam" id="PF01261"/>
    </source>
</evidence>
<dbReference type="InterPro" id="IPR036237">
    <property type="entry name" value="Xyl_isomerase-like_sf"/>
</dbReference>
<dbReference type="AlphaFoldDB" id="A0A5N7CP15"/>
<dbReference type="EMBL" id="ML735216">
    <property type="protein sequence ID" value="KAE8396022.1"/>
    <property type="molecule type" value="Genomic_DNA"/>
</dbReference>
<feature type="domain" description="Xylose isomerase-like TIM barrel" evidence="1">
    <location>
        <begin position="27"/>
        <end position="312"/>
    </location>
</feature>
<name>A0A5N7CP15_PETAA</name>
<accession>A0A5N7CP15</accession>
<dbReference type="InterPro" id="IPR013022">
    <property type="entry name" value="Xyl_isomerase-like_TIM-brl"/>
</dbReference>
<reference evidence="2" key="1">
    <citation type="submission" date="2019-04" db="EMBL/GenBank/DDBJ databases">
        <title>Friends and foes A comparative genomics studyof 23 Aspergillus species from section Flavi.</title>
        <authorList>
            <consortium name="DOE Joint Genome Institute"/>
            <person name="Kjaerbolling I."/>
            <person name="Vesth T."/>
            <person name="Frisvad J.C."/>
            <person name="Nybo J.L."/>
            <person name="Theobald S."/>
            <person name="Kildgaard S."/>
            <person name="Isbrandt T."/>
            <person name="Kuo A."/>
            <person name="Sato A."/>
            <person name="Lyhne E.K."/>
            <person name="Kogle M.E."/>
            <person name="Wiebenga A."/>
            <person name="Kun R.S."/>
            <person name="Lubbers R.J."/>
            <person name="Makela M.R."/>
            <person name="Barry K."/>
            <person name="Chovatia M."/>
            <person name="Clum A."/>
            <person name="Daum C."/>
            <person name="Haridas S."/>
            <person name="He G."/>
            <person name="LaButti K."/>
            <person name="Lipzen A."/>
            <person name="Mondo S."/>
            <person name="Riley R."/>
            <person name="Salamov A."/>
            <person name="Simmons B.A."/>
            <person name="Magnuson J.K."/>
            <person name="Henrissat B."/>
            <person name="Mortensen U.H."/>
            <person name="Larsen T.O."/>
            <person name="Devries R.P."/>
            <person name="Grigoriev I.V."/>
            <person name="Machida M."/>
            <person name="Baker S.E."/>
            <person name="Andersen M.R."/>
        </authorList>
    </citation>
    <scope>NUCLEOTIDE SEQUENCE [LARGE SCALE GENOMIC DNA]</scope>
    <source>
        <strain evidence="2">IBT 14317</strain>
    </source>
</reference>
<dbReference type="PANTHER" id="PTHR12110">
    <property type="entry name" value="HYDROXYPYRUVATE ISOMERASE"/>
    <property type="match status" value="1"/>
</dbReference>
<keyword evidence="2" id="KW-0413">Isomerase</keyword>
<organism evidence="2">
    <name type="scientific">Petromyces alliaceus</name>
    <name type="common">Aspergillus alliaceus</name>
    <dbReference type="NCBI Taxonomy" id="209559"/>
    <lineage>
        <taxon>Eukaryota</taxon>
        <taxon>Fungi</taxon>
        <taxon>Dikarya</taxon>
        <taxon>Ascomycota</taxon>
        <taxon>Pezizomycotina</taxon>
        <taxon>Eurotiomycetes</taxon>
        <taxon>Eurotiomycetidae</taxon>
        <taxon>Eurotiales</taxon>
        <taxon>Aspergillaceae</taxon>
        <taxon>Aspergillus</taxon>
        <taxon>Aspergillus subgen. Circumdati</taxon>
    </lineage>
</organism>
<dbReference type="SUPFAM" id="SSF51658">
    <property type="entry name" value="Xylose isomerase-like"/>
    <property type="match status" value="1"/>
</dbReference>
<protein>
    <submittedName>
        <fullName evidence="2">Xylose isomerase-like protein</fullName>
    </submittedName>
</protein>
<sequence length="342" mass="38754">MFGNKLAISSLSLGQHPSHLLDHKIIVAASHGFAGIEIVFSDLEVYARTKELSFSEAAEDIRRICETHQVEILSLAPFENFEGHNSPLEGRLETAKKWINIARILEATYLQVPAQYSSDSTGEEAVVVSELQQLADIASAQRPIVAIAYEPMSWSTHCSTWQSALRITQAVDRPNFGLCLDSFHELTKLWASPFDPDGKLPNADHNLRVSLRDLQDHCPLDNIFYVQLSDGERFDPPFSTSHPWYLEGDAPQFIWSRHARPFPLETQLGAYMPLQEVVKSWIADKGFNGWVSLETFDRRMRVAEFQSVTAAQRGRQSWHKLQDALLLCRHLTSETESKLHIM</sequence>